<proteinExistence type="predicted"/>
<evidence type="ECO:0000313" key="3">
    <source>
        <dbReference type="Proteomes" id="UP000298663"/>
    </source>
</evidence>
<dbReference type="Proteomes" id="UP000298663">
    <property type="component" value="Unassembled WGS sequence"/>
</dbReference>
<evidence type="ECO:0008006" key="4">
    <source>
        <dbReference type="Google" id="ProtNLM"/>
    </source>
</evidence>
<protein>
    <recommendedName>
        <fullName evidence="4">Ground-like domain-containing protein</fullName>
    </recommendedName>
</protein>
<feature type="signal peptide" evidence="1">
    <location>
        <begin position="1"/>
        <end position="21"/>
    </location>
</feature>
<reference evidence="2 3" key="1">
    <citation type="journal article" date="2015" name="Genome Biol.">
        <title>Comparative genomics of Steinernema reveals deeply conserved gene regulatory networks.</title>
        <authorList>
            <person name="Dillman A.R."/>
            <person name="Macchietto M."/>
            <person name="Porter C.F."/>
            <person name="Rogers A."/>
            <person name="Williams B."/>
            <person name="Antoshechkin I."/>
            <person name="Lee M.M."/>
            <person name="Goodwin Z."/>
            <person name="Lu X."/>
            <person name="Lewis E.E."/>
            <person name="Goodrich-Blair H."/>
            <person name="Stock S.P."/>
            <person name="Adams B.J."/>
            <person name="Sternberg P.W."/>
            <person name="Mortazavi A."/>
        </authorList>
    </citation>
    <scope>NUCLEOTIDE SEQUENCE [LARGE SCALE GENOMIC DNA]</scope>
    <source>
        <strain evidence="2 3">ALL</strain>
    </source>
</reference>
<dbReference type="EMBL" id="AZBU02000004">
    <property type="protein sequence ID" value="TKR82010.1"/>
    <property type="molecule type" value="Genomic_DNA"/>
</dbReference>
<accession>A0A4U5NH10</accession>
<feature type="chain" id="PRO_5020385854" description="Ground-like domain-containing protein" evidence="1">
    <location>
        <begin position="22"/>
        <end position="159"/>
    </location>
</feature>
<evidence type="ECO:0000256" key="1">
    <source>
        <dbReference type="SAM" id="SignalP"/>
    </source>
</evidence>
<gene>
    <name evidence="2" type="ORF">L596_015794</name>
</gene>
<name>A0A4U5NH10_STECR</name>
<organism evidence="2 3">
    <name type="scientific">Steinernema carpocapsae</name>
    <name type="common">Entomopathogenic nematode</name>
    <dbReference type="NCBI Taxonomy" id="34508"/>
    <lineage>
        <taxon>Eukaryota</taxon>
        <taxon>Metazoa</taxon>
        <taxon>Ecdysozoa</taxon>
        <taxon>Nematoda</taxon>
        <taxon>Chromadorea</taxon>
        <taxon>Rhabditida</taxon>
        <taxon>Tylenchina</taxon>
        <taxon>Panagrolaimomorpha</taxon>
        <taxon>Strongyloidoidea</taxon>
        <taxon>Steinernematidae</taxon>
        <taxon>Steinernema</taxon>
    </lineage>
</organism>
<keyword evidence="1" id="KW-0732">Signal</keyword>
<reference evidence="2 3" key="2">
    <citation type="journal article" date="2019" name="G3 (Bethesda)">
        <title>Hybrid Assembly of the Genome of the Entomopathogenic Nematode Steinernema carpocapsae Identifies the X-Chromosome.</title>
        <authorList>
            <person name="Serra L."/>
            <person name="Macchietto M."/>
            <person name="Macias-Munoz A."/>
            <person name="McGill C.J."/>
            <person name="Rodriguez I.M."/>
            <person name="Rodriguez B."/>
            <person name="Murad R."/>
            <person name="Mortazavi A."/>
        </authorList>
    </citation>
    <scope>NUCLEOTIDE SEQUENCE [LARGE SCALE GENOMIC DNA]</scope>
    <source>
        <strain evidence="2 3">ALL</strain>
    </source>
</reference>
<keyword evidence="3" id="KW-1185">Reference proteome</keyword>
<sequence>MFQFVTRCIVILCFSIYVTNAILFGSEGGCGSFGCKTGGCRSACEPPPPCASPPPPPPLPCDSCGRRKREAGVMISKEAQRTCSHDKLQEIMKKSFHSKPETTILNLNATLHHSDKFLIVCAEKGENMTVVVKMDHYCTHEDNKTICYVFGTGLRAKEV</sequence>
<dbReference type="AlphaFoldDB" id="A0A4U5NH10"/>
<evidence type="ECO:0000313" key="2">
    <source>
        <dbReference type="EMBL" id="TKR82010.1"/>
    </source>
</evidence>
<dbReference type="OrthoDB" id="10479895at2759"/>
<comment type="caution">
    <text evidence="2">The sequence shown here is derived from an EMBL/GenBank/DDBJ whole genome shotgun (WGS) entry which is preliminary data.</text>
</comment>